<comment type="function">
    <text evidence="8">Converts heme B (protoheme IX) to heme O by substitution of the vinyl group on carbon 2 of heme B porphyrin ring with a hydroxyethyl farnesyl side group.</text>
</comment>
<comment type="subunit">
    <text evidence="8">Interacts with CtaA.</text>
</comment>
<dbReference type="InterPro" id="IPR044878">
    <property type="entry name" value="UbiA_sf"/>
</dbReference>
<dbReference type="PROSITE" id="PS00943">
    <property type="entry name" value="UBIA"/>
    <property type="match status" value="1"/>
</dbReference>
<feature type="transmembrane region" description="Helical" evidence="8">
    <location>
        <begin position="198"/>
        <end position="220"/>
    </location>
</feature>
<feature type="transmembrane region" description="Helical" evidence="8">
    <location>
        <begin position="247"/>
        <end position="264"/>
    </location>
</feature>
<evidence type="ECO:0000256" key="6">
    <source>
        <dbReference type="ARBA" id="ARBA00023136"/>
    </source>
</evidence>
<dbReference type="InterPro" id="IPR000537">
    <property type="entry name" value="UbiA_prenyltransferase"/>
</dbReference>
<dbReference type="InterPro" id="IPR006369">
    <property type="entry name" value="Protohaem_IX_farnesylTrfase"/>
</dbReference>
<comment type="similarity">
    <text evidence="8">Belongs to the UbiA prenyltransferase family. Protoheme IX farnesyltransferase subfamily.</text>
</comment>
<dbReference type="GO" id="GO:0008495">
    <property type="term" value="F:protoheme IX farnesyltransferase activity"/>
    <property type="evidence" value="ECO:0007669"/>
    <property type="project" value="UniProtKB-UniRule"/>
</dbReference>
<feature type="transmembrane region" description="Helical" evidence="8">
    <location>
        <begin position="303"/>
        <end position="322"/>
    </location>
</feature>
<dbReference type="Gene3D" id="1.10.357.140">
    <property type="entry name" value="UbiA prenyltransferase"/>
    <property type="match status" value="1"/>
</dbReference>
<dbReference type="Pfam" id="PF01040">
    <property type="entry name" value="UbiA"/>
    <property type="match status" value="1"/>
</dbReference>
<dbReference type="Proteomes" id="UP000214688">
    <property type="component" value="Chromosome"/>
</dbReference>
<comment type="miscellaneous">
    <text evidence="8">Carbon 2 of the heme B porphyrin ring is defined according to the Fischer nomenclature.</text>
</comment>
<gene>
    <name evidence="10" type="primary">cyoE</name>
    <name evidence="8" type="synonym">ctaB</name>
    <name evidence="10" type="ORF">CIG75_16695</name>
</gene>
<evidence type="ECO:0000256" key="5">
    <source>
        <dbReference type="ARBA" id="ARBA00023133"/>
    </source>
</evidence>
<evidence type="ECO:0000313" key="10">
    <source>
        <dbReference type="EMBL" id="ASS76433.1"/>
    </source>
</evidence>
<accession>A0A223D4S3</accession>
<comment type="pathway">
    <text evidence="8">Porphyrin-containing compound metabolism; heme O biosynthesis; heme O from protoheme: step 1/1.</text>
</comment>
<feature type="transmembrane region" description="Helical" evidence="8">
    <location>
        <begin position="119"/>
        <end position="142"/>
    </location>
</feature>
<dbReference type="GO" id="GO:0005886">
    <property type="term" value="C:plasma membrane"/>
    <property type="evidence" value="ECO:0007669"/>
    <property type="project" value="UniProtKB-SubCell"/>
</dbReference>
<dbReference type="EC" id="2.5.1.141" evidence="8"/>
<comment type="subcellular location">
    <subcellularLocation>
        <location evidence="8">Cell membrane</location>
        <topology evidence="8">Multi-pass membrane protein</topology>
    </subcellularLocation>
    <subcellularLocation>
        <location evidence="1">Membrane</location>
        <topology evidence="1">Multi-pass membrane protein</topology>
    </subcellularLocation>
</comment>
<feature type="transmembrane region" description="Helical" evidence="8">
    <location>
        <begin position="77"/>
        <end position="98"/>
    </location>
</feature>
<evidence type="ECO:0000256" key="1">
    <source>
        <dbReference type="ARBA" id="ARBA00004141"/>
    </source>
</evidence>
<evidence type="ECO:0000256" key="2">
    <source>
        <dbReference type="ARBA" id="ARBA00022679"/>
    </source>
</evidence>
<dbReference type="NCBIfam" id="TIGR01473">
    <property type="entry name" value="cyoE_ctaB"/>
    <property type="match status" value="1"/>
</dbReference>
<dbReference type="NCBIfam" id="NF003348">
    <property type="entry name" value="PRK04375.1-1"/>
    <property type="match status" value="1"/>
</dbReference>
<keyword evidence="8" id="KW-1003">Cell membrane</keyword>
<evidence type="ECO:0000256" key="8">
    <source>
        <dbReference type="HAMAP-Rule" id="MF_00154"/>
    </source>
</evidence>
<dbReference type="AlphaFoldDB" id="A0A223D4S3"/>
<evidence type="ECO:0000256" key="7">
    <source>
        <dbReference type="ARBA" id="ARBA00047690"/>
    </source>
</evidence>
<reference evidence="10 11" key="1">
    <citation type="journal article" date="2015" name="Int. J. Syst. Evol. Microbiol.">
        <title>Tumebacillus algifaecis sp. nov., isolated from decomposing algal scum.</title>
        <authorList>
            <person name="Wu Y.F."/>
            <person name="Zhang B."/>
            <person name="Xing P."/>
            <person name="Wu Q.L."/>
            <person name="Liu S.J."/>
        </authorList>
    </citation>
    <scope>NUCLEOTIDE SEQUENCE [LARGE SCALE GENOMIC DNA]</scope>
    <source>
        <strain evidence="10 11">THMBR28</strain>
    </source>
</reference>
<evidence type="ECO:0000256" key="9">
    <source>
        <dbReference type="SAM" id="MobiDB-lite"/>
    </source>
</evidence>
<keyword evidence="6 8" id="KW-0472">Membrane</keyword>
<comment type="catalytic activity">
    <reaction evidence="7 8">
        <text>heme b + (2E,6E)-farnesyl diphosphate + H2O = Fe(II)-heme o + diphosphate</text>
        <dbReference type="Rhea" id="RHEA:28070"/>
        <dbReference type="ChEBI" id="CHEBI:15377"/>
        <dbReference type="ChEBI" id="CHEBI:33019"/>
        <dbReference type="ChEBI" id="CHEBI:60344"/>
        <dbReference type="ChEBI" id="CHEBI:60530"/>
        <dbReference type="ChEBI" id="CHEBI:175763"/>
        <dbReference type="EC" id="2.5.1.141"/>
    </reaction>
</comment>
<dbReference type="PANTHER" id="PTHR43448:SF2">
    <property type="entry name" value="PROTOHEME IX FARNESYLTRANSFERASE, MITOCHONDRIAL"/>
    <property type="match status" value="1"/>
</dbReference>
<feature type="transmembrane region" description="Helical" evidence="8">
    <location>
        <begin position="173"/>
        <end position="192"/>
    </location>
</feature>
<keyword evidence="2 8" id="KW-0808">Transferase</keyword>
<dbReference type="UniPathway" id="UPA00834">
    <property type="reaction ID" value="UER00712"/>
</dbReference>
<dbReference type="OrthoDB" id="9814417at2"/>
<dbReference type="InterPro" id="IPR030470">
    <property type="entry name" value="UbiA_prenylTrfase_CS"/>
</dbReference>
<dbReference type="PANTHER" id="PTHR43448">
    <property type="entry name" value="PROTOHEME IX FARNESYLTRANSFERASE, MITOCHONDRIAL"/>
    <property type="match status" value="1"/>
</dbReference>
<keyword evidence="11" id="KW-1185">Reference proteome</keyword>
<evidence type="ECO:0000256" key="4">
    <source>
        <dbReference type="ARBA" id="ARBA00022989"/>
    </source>
</evidence>
<sequence>MKHCWEGNYLEQTVQSTSTASRVSNPVMEPGPLSESPTGTWRDFVTVTKIGITLANMMTVFAGLWLASNGQAAGATIFYALIGTALVIMAGTCLNNYIDRDLDKNMERTSKRALPSGRLNATHVLWLGVAFAVVGTLILTFFVNPLTAFLGLIGLFDYVVVYTMWLKRTSTTSTIWGGVSGAVPIVMGWTAATGNMDFGAWVLFLWMFLWQPPHFLALAIRRAEDYGKAGIPLLPVVKGFEVTKRHMIRYVAAMVPVSFLMYLVPNVGYTYLITSLVLGFGWLVLSCVGFVVKDTIKWARISFVYSLIYLTVLSIVMIVEPYL</sequence>
<feature type="transmembrane region" description="Helical" evidence="8">
    <location>
        <begin position="270"/>
        <end position="291"/>
    </location>
</feature>
<evidence type="ECO:0000256" key="3">
    <source>
        <dbReference type="ARBA" id="ARBA00022692"/>
    </source>
</evidence>
<dbReference type="CDD" id="cd13957">
    <property type="entry name" value="PT_UbiA_Cox10"/>
    <property type="match status" value="1"/>
</dbReference>
<keyword evidence="5 8" id="KW-0350">Heme biosynthesis</keyword>
<dbReference type="GO" id="GO:0048034">
    <property type="term" value="P:heme O biosynthetic process"/>
    <property type="evidence" value="ECO:0007669"/>
    <property type="project" value="UniProtKB-UniRule"/>
</dbReference>
<feature type="transmembrane region" description="Helical" evidence="8">
    <location>
        <begin position="148"/>
        <end position="166"/>
    </location>
</feature>
<proteinExistence type="inferred from homology"/>
<protein>
    <recommendedName>
        <fullName evidence="8">Protoheme IX farnesyltransferase</fullName>
        <ecNumber evidence="8">2.5.1.141</ecNumber>
    </recommendedName>
    <alternativeName>
        <fullName evidence="8">Heme B farnesyltransferase</fullName>
    </alternativeName>
    <alternativeName>
        <fullName evidence="8">Heme O synthase</fullName>
    </alternativeName>
</protein>
<dbReference type="KEGG" id="tab:CIG75_16695"/>
<keyword evidence="3 8" id="KW-0812">Transmembrane</keyword>
<dbReference type="HAMAP" id="MF_00154">
    <property type="entry name" value="CyoE_CtaB"/>
    <property type="match status" value="1"/>
</dbReference>
<keyword evidence="4 8" id="KW-1133">Transmembrane helix</keyword>
<name>A0A223D4S3_9BACL</name>
<evidence type="ECO:0000313" key="11">
    <source>
        <dbReference type="Proteomes" id="UP000214688"/>
    </source>
</evidence>
<dbReference type="EMBL" id="CP022657">
    <property type="protein sequence ID" value="ASS76433.1"/>
    <property type="molecule type" value="Genomic_DNA"/>
</dbReference>
<organism evidence="10 11">
    <name type="scientific">Tumebacillus algifaecis</name>
    <dbReference type="NCBI Taxonomy" id="1214604"/>
    <lineage>
        <taxon>Bacteria</taxon>
        <taxon>Bacillati</taxon>
        <taxon>Bacillota</taxon>
        <taxon>Bacilli</taxon>
        <taxon>Bacillales</taxon>
        <taxon>Alicyclobacillaceae</taxon>
        <taxon>Tumebacillus</taxon>
    </lineage>
</organism>
<feature type="region of interest" description="Disordered" evidence="9">
    <location>
        <begin position="16"/>
        <end position="35"/>
    </location>
</feature>
<feature type="transmembrane region" description="Helical" evidence="8">
    <location>
        <begin position="44"/>
        <end position="65"/>
    </location>
</feature>
<dbReference type="NCBIfam" id="NF003349">
    <property type="entry name" value="PRK04375.1-2"/>
    <property type="match status" value="1"/>
</dbReference>